<dbReference type="OrthoDB" id="9766163at2"/>
<organism evidence="7 8">
    <name type="scientific">Garciella nitratireducens DSM 15102</name>
    <dbReference type="NCBI Taxonomy" id="1121911"/>
    <lineage>
        <taxon>Bacteria</taxon>
        <taxon>Bacillati</taxon>
        <taxon>Bacillota</taxon>
        <taxon>Clostridia</taxon>
        <taxon>Eubacteriales</taxon>
        <taxon>Eubacteriaceae</taxon>
        <taxon>Garciella</taxon>
    </lineage>
</organism>
<protein>
    <recommendedName>
        <fullName evidence="5">Rqc2 homolog RqcH</fullName>
        <shortName evidence="5">RqcH</shortName>
    </recommendedName>
</protein>
<feature type="coiled-coil region" evidence="5">
    <location>
        <begin position="312"/>
        <end position="339"/>
    </location>
</feature>
<dbReference type="InterPro" id="IPR051608">
    <property type="entry name" value="RQC_Subunit_NEMF"/>
</dbReference>
<dbReference type="SUPFAM" id="SSF46946">
    <property type="entry name" value="S13-like H2TH domain"/>
    <property type="match status" value="1"/>
</dbReference>
<feature type="domain" description="NFACT RNA-binding" evidence="6">
    <location>
        <begin position="468"/>
        <end position="566"/>
    </location>
</feature>
<dbReference type="GO" id="GO:0000049">
    <property type="term" value="F:tRNA binding"/>
    <property type="evidence" value="ECO:0007669"/>
    <property type="project" value="UniProtKB-UniRule"/>
</dbReference>
<comment type="function">
    <text evidence="5">Key component of the ribosome quality control system (RQC), a ribosome-associated complex that mediates the extraction of incompletely synthesized nascent chains from stalled ribosomes and their subsequent degradation. RqcH recruits Ala-charged tRNA, and with RqcP directs the elongation of stalled nascent chains on 50S ribosomal subunits, leading to non-templated C-terminal alanine extensions (Ala tail). The Ala tail promotes nascent chain degradation. May add between 1 and at least 8 Ala residues. Binds to stalled 50S ribosomal subunits.</text>
</comment>
<dbReference type="EMBL" id="FUWV01000001">
    <property type="protein sequence ID" value="SJZ35576.1"/>
    <property type="molecule type" value="Genomic_DNA"/>
</dbReference>
<reference evidence="7 8" key="1">
    <citation type="submission" date="2017-02" db="EMBL/GenBank/DDBJ databases">
        <authorList>
            <person name="Peterson S.W."/>
        </authorList>
    </citation>
    <scope>NUCLEOTIDE SEQUENCE [LARGE SCALE GENOMIC DNA]</scope>
    <source>
        <strain evidence="7 8">DSM 15102</strain>
    </source>
</reference>
<dbReference type="Gene3D" id="1.10.8.50">
    <property type="match status" value="1"/>
</dbReference>
<gene>
    <name evidence="5" type="primary">rqcH</name>
    <name evidence="7" type="ORF">SAMN02745973_00239</name>
</gene>
<dbReference type="Pfam" id="PF05670">
    <property type="entry name" value="NFACT-R_1"/>
    <property type="match status" value="1"/>
</dbReference>
<dbReference type="PANTHER" id="PTHR15239">
    <property type="entry name" value="NUCLEAR EXPORT MEDIATOR FACTOR NEMF"/>
    <property type="match status" value="1"/>
</dbReference>
<dbReference type="Proteomes" id="UP000196365">
    <property type="component" value="Unassembled WGS sequence"/>
</dbReference>
<dbReference type="InterPro" id="IPR008532">
    <property type="entry name" value="NFACT_RNA-bd"/>
</dbReference>
<evidence type="ECO:0000313" key="7">
    <source>
        <dbReference type="EMBL" id="SJZ35576.1"/>
    </source>
</evidence>
<feature type="coiled-coil region" evidence="5">
    <location>
        <begin position="390"/>
        <end position="424"/>
    </location>
</feature>
<keyword evidence="5" id="KW-0175">Coiled coil</keyword>
<comment type="subunit">
    <text evidence="5">Associates with stalled 50S ribosomal subunits. Binds to RqcP.</text>
</comment>
<keyword evidence="4 5" id="KW-0648">Protein biosynthesis</keyword>
<dbReference type="PANTHER" id="PTHR15239:SF6">
    <property type="entry name" value="RIBOSOME QUALITY CONTROL COMPLEX SUBUNIT NEMF"/>
    <property type="match status" value="1"/>
</dbReference>
<dbReference type="GO" id="GO:0072344">
    <property type="term" value="P:rescue of stalled ribosome"/>
    <property type="evidence" value="ECO:0007669"/>
    <property type="project" value="UniProtKB-UniRule"/>
</dbReference>
<evidence type="ECO:0000256" key="1">
    <source>
        <dbReference type="ARBA" id="ARBA00022555"/>
    </source>
</evidence>
<dbReference type="AlphaFoldDB" id="A0A1T4JZC8"/>
<keyword evidence="1 5" id="KW-0820">tRNA-binding</keyword>
<dbReference type="Gene3D" id="2.30.310.10">
    <property type="entry name" value="ibrinogen binding protein from staphylococcus aureus domain"/>
    <property type="match status" value="1"/>
</dbReference>
<evidence type="ECO:0000313" key="8">
    <source>
        <dbReference type="Proteomes" id="UP000196365"/>
    </source>
</evidence>
<dbReference type="RefSeq" id="WP_087677682.1">
    <property type="nucleotide sequence ID" value="NZ_FUWV01000001.1"/>
</dbReference>
<dbReference type="InterPro" id="IPR010979">
    <property type="entry name" value="Ribosomal_uS13-like_H2TH"/>
</dbReference>
<dbReference type="GO" id="GO:1990112">
    <property type="term" value="C:RQC complex"/>
    <property type="evidence" value="ECO:0007669"/>
    <property type="project" value="TreeGrafter"/>
</dbReference>
<dbReference type="InterPro" id="IPR043682">
    <property type="entry name" value="RqcH_bacterial"/>
</dbReference>
<comment type="similarity">
    <text evidence="5">Belongs to the NEMF family.</text>
</comment>
<dbReference type="Gene3D" id="3.40.970.40">
    <property type="entry name" value="fibrinogen binding protein from staphylococcus aureus domain like"/>
    <property type="match status" value="1"/>
</dbReference>
<evidence type="ECO:0000256" key="4">
    <source>
        <dbReference type="ARBA" id="ARBA00022917"/>
    </source>
</evidence>
<evidence type="ECO:0000259" key="6">
    <source>
        <dbReference type="Pfam" id="PF05670"/>
    </source>
</evidence>
<sequence length="590" mass="68642">MAFDGIIIKSLINELNQTLYNGRIEKIYQPETDEIYINIRNNRNNYTLLLSANANNPRIYLTKLQKSNPTIPPNFCMLLRKHLTKGKILSIRQPLMERIIEIDISTMNELGDIEIKTLIIEIMGRHSNIILIYKNNQKIIDSIKRVGSNMSRYRQVLPGKKYFYPPSQNKHNPLSINKEDAKKLLEQFPSIKKIEKFFIESFTGISPLIAREICFISGIDGDDSIEALTEKQKKYLLNSFFDIMQLIKAHHFSPIIIYNKTQTNIIAFSVIPLRQYDHLPQKSFLTTSNLLEKFYYEKDKLERIKQKSSDLLHHLNNKLERSYKKLEVQQNEYKKSQKASIYKLYGELITANIYSLKKGLDTAILSNFYSQKQEKIKIPLNPNLTPAQNAQKYFKKYNKSKNAIKQLNTQIQNTKEDIYYLESQIENLKNCTELEEIQEIKEELKKEGYLAKSNKKSSKDPFPSTPLHFISSNGFDIYVGKNNRQNDFLTLKFASENDLWFHTKNIPGSHVIIKNNTGKEIPEKTLLEAASLAAYYSKSRNSNKVPVDYTKVKYVKKIKGAKPGMVIYENNQTIYITPEKEKIFLLKRGN</sequence>
<keyword evidence="2 5" id="KW-0699">rRNA-binding</keyword>
<dbReference type="GO" id="GO:0019843">
    <property type="term" value="F:rRNA binding"/>
    <property type="evidence" value="ECO:0007669"/>
    <property type="project" value="UniProtKB-UniRule"/>
</dbReference>
<keyword evidence="8" id="KW-1185">Reference proteome</keyword>
<dbReference type="HAMAP" id="MF_00844_B">
    <property type="entry name" value="RqcH_B"/>
    <property type="match status" value="1"/>
</dbReference>
<evidence type="ECO:0000256" key="5">
    <source>
        <dbReference type="HAMAP-Rule" id="MF_00844"/>
    </source>
</evidence>
<evidence type="ECO:0000256" key="2">
    <source>
        <dbReference type="ARBA" id="ARBA00022730"/>
    </source>
</evidence>
<proteinExistence type="inferred from homology"/>
<accession>A0A1T4JZC8</accession>
<name>A0A1T4JZC8_9FIRM</name>
<keyword evidence="3 5" id="KW-0694">RNA-binding</keyword>
<dbReference type="Pfam" id="PF05833">
    <property type="entry name" value="NFACT_N"/>
    <property type="match status" value="1"/>
</dbReference>
<evidence type="ECO:0000256" key="3">
    <source>
        <dbReference type="ARBA" id="ARBA00022884"/>
    </source>
</evidence>
<dbReference type="FunFam" id="2.30.310.10:FF:000004">
    <property type="entry name" value="Fibronectin-binding protein A"/>
    <property type="match status" value="1"/>
</dbReference>
<dbReference type="GO" id="GO:0043023">
    <property type="term" value="F:ribosomal large subunit binding"/>
    <property type="evidence" value="ECO:0007669"/>
    <property type="project" value="UniProtKB-UniRule"/>
</dbReference>